<protein>
    <submittedName>
        <fullName evidence="1">Uncharacterized protein</fullName>
    </submittedName>
</protein>
<reference evidence="1" key="1">
    <citation type="submission" date="2021-02" db="EMBL/GenBank/DDBJ databases">
        <authorList>
            <person name="Nowell W R."/>
        </authorList>
    </citation>
    <scope>NUCLEOTIDE SEQUENCE</scope>
</reference>
<dbReference type="EMBL" id="CAJOAX010065148">
    <property type="protein sequence ID" value="CAF4355242.1"/>
    <property type="molecule type" value="Genomic_DNA"/>
</dbReference>
<accession>A0A820L4Z2</accession>
<organism evidence="1 2">
    <name type="scientific">Rotaria sordida</name>
    <dbReference type="NCBI Taxonomy" id="392033"/>
    <lineage>
        <taxon>Eukaryota</taxon>
        <taxon>Metazoa</taxon>
        <taxon>Spiralia</taxon>
        <taxon>Gnathifera</taxon>
        <taxon>Rotifera</taxon>
        <taxon>Eurotatoria</taxon>
        <taxon>Bdelloidea</taxon>
        <taxon>Philodinida</taxon>
        <taxon>Philodinidae</taxon>
        <taxon>Rotaria</taxon>
    </lineage>
</organism>
<comment type="caution">
    <text evidence="1">The sequence shown here is derived from an EMBL/GenBank/DDBJ whole genome shotgun (WGS) entry which is preliminary data.</text>
</comment>
<sequence length="57" mass="6506">IIDEQFETNEKKKLNILSSLNKSKLFEMNCLLTSTANPLFSSSPYNSIENNIDLKLN</sequence>
<dbReference type="AlphaFoldDB" id="A0A820L4Z2"/>
<proteinExistence type="predicted"/>
<name>A0A820L4Z2_9BILA</name>
<feature type="non-terminal residue" evidence="1">
    <location>
        <position position="1"/>
    </location>
</feature>
<evidence type="ECO:0000313" key="1">
    <source>
        <dbReference type="EMBL" id="CAF4355242.1"/>
    </source>
</evidence>
<dbReference type="Proteomes" id="UP000663823">
    <property type="component" value="Unassembled WGS sequence"/>
</dbReference>
<evidence type="ECO:0000313" key="2">
    <source>
        <dbReference type="Proteomes" id="UP000663823"/>
    </source>
</evidence>
<gene>
    <name evidence="1" type="ORF">OTI717_LOCUS43681</name>
</gene>